<sequence length="167" mass="19757">MAFKNKIISKLFITEAPYLFIIKKMNMAYTSETRNIIINEEKSIKYQKSGLTEETARKLHYKLSQKMEDEKLFVKPELKLSELAQLMDVHPNNLSQVINTFEEKNFYDYINSKRIDFFKKIIKSPESKKYTILSLAFDCGFNSKSSFNKYFKKETNLTPTEYIKLLT</sequence>
<dbReference type="Pfam" id="PF12833">
    <property type="entry name" value="HTH_18"/>
    <property type="match status" value="1"/>
</dbReference>
<evidence type="ECO:0000259" key="4">
    <source>
        <dbReference type="PROSITE" id="PS01124"/>
    </source>
</evidence>
<dbReference type="GO" id="GO:0043565">
    <property type="term" value="F:sequence-specific DNA binding"/>
    <property type="evidence" value="ECO:0007669"/>
    <property type="project" value="InterPro"/>
</dbReference>
<evidence type="ECO:0000313" key="5">
    <source>
        <dbReference type="EMBL" id="RAJ25091.1"/>
    </source>
</evidence>
<proteinExistence type="predicted"/>
<evidence type="ECO:0000256" key="1">
    <source>
        <dbReference type="ARBA" id="ARBA00023015"/>
    </source>
</evidence>
<protein>
    <submittedName>
        <fullName evidence="5">Helix-turn-helix protein</fullName>
    </submittedName>
</protein>
<gene>
    <name evidence="5" type="ORF">LX77_01392</name>
</gene>
<dbReference type="GO" id="GO:0003700">
    <property type="term" value="F:DNA-binding transcription factor activity"/>
    <property type="evidence" value="ECO:0007669"/>
    <property type="project" value="InterPro"/>
</dbReference>
<dbReference type="SUPFAM" id="SSF46689">
    <property type="entry name" value="Homeodomain-like"/>
    <property type="match status" value="1"/>
</dbReference>
<keyword evidence="1" id="KW-0805">Transcription regulation</keyword>
<dbReference type="SMART" id="SM00342">
    <property type="entry name" value="HTH_ARAC"/>
    <property type="match status" value="1"/>
</dbReference>
<name>A0A327S837_9FLAO</name>
<accession>A0A327S837</accession>
<dbReference type="EMBL" id="QLLQ01000004">
    <property type="protein sequence ID" value="RAJ25091.1"/>
    <property type="molecule type" value="Genomic_DNA"/>
</dbReference>
<dbReference type="Gene3D" id="1.10.10.60">
    <property type="entry name" value="Homeodomain-like"/>
    <property type="match status" value="2"/>
</dbReference>
<keyword evidence="6" id="KW-1185">Reference proteome</keyword>
<comment type="caution">
    <text evidence="5">The sequence shown here is derived from an EMBL/GenBank/DDBJ whole genome shotgun (WGS) entry which is preliminary data.</text>
</comment>
<keyword evidence="3" id="KW-0804">Transcription</keyword>
<organism evidence="5 6">
    <name type="scientific">Gelidibacter algens</name>
    <dbReference type="NCBI Taxonomy" id="49280"/>
    <lineage>
        <taxon>Bacteria</taxon>
        <taxon>Pseudomonadati</taxon>
        <taxon>Bacteroidota</taxon>
        <taxon>Flavobacteriia</taxon>
        <taxon>Flavobacteriales</taxon>
        <taxon>Flavobacteriaceae</taxon>
        <taxon>Gelidibacter</taxon>
    </lineage>
</organism>
<feature type="domain" description="HTH araC/xylS-type" evidence="4">
    <location>
        <begin position="57"/>
        <end position="165"/>
    </location>
</feature>
<dbReference type="InterPro" id="IPR009057">
    <property type="entry name" value="Homeodomain-like_sf"/>
</dbReference>
<evidence type="ECO:0000256" key="3">
    <source>
        <dbReference type="ARBA" id="ARBA00023163"/>
    </source>
</evidence>
<dbReference type="InterPro" id="IPR018060">
    <property type="entry name" value="HTH_AraC"/>
</dbReference>
<dbReference type="PANTHER" id="PTHR43280">
    <property type="entry name" value="ARAC-FAMILY TRANSCRIPTIONAL REGULATOR"/>
    <property type="match status" value="1"/>
</dbReference>
<keyword evidence="2" id="KW-0238">DNA-binding</keyword>
<evidence type="ECO:0000256" key="2">
    <source>
        <dbReference type="ARBA" id="ARBA00023125"/>
    </source>
</evidence>
<dbReference type="Proteomes" id="UP000248987">
    <property type="component" value="Unassembled WGS sequence"/>
</dbReference>
<dbReference type="RefSeq" id="WP_111625791.1">
    <property type="nucleotide sequence ID" value="NZ_QLLQ01000004.1"/>
</dbReference>
<reference evidence="5 6" key="1">
    <citation type="submission" date="2018-06" db="EMBL/GenBank/DDBJ databases">
        <title>Genomic Encyclopedia of Archaeal and Bacterial Type Strains, Phase II (KMG-II): from individual species to whole genera.</title>
        <authorList>
            <person name="Goeker M."/>
        </authorList>
    </citation>
    <scope>NUCLEOTIDE SEQUENCE [LARGE SCALE GENOMIC DNA]</scope>
    <source>
        <strain evidence="5 6">DSM 12408</strain>
    </source>
</reference>
<evidence type="ECO:0000313" key="6">
    <source>
        <dbReference type="Proteomes" id="UP000248987"/>
    </source>
</evidence>
<dbReference type="PANTHER" id="PTHR43280:SF29">
    <property type="entry name" value="ARAC-FAMILY TRANSCRIPTIONAL REGULATOR"/>
    <property type="match status" value="1"/>
</dbReference>
<dbReference type="AlphaFoldDB" id="A0A327S837"/>
<dbReference type="PROSITE" id="PS01124">
    <property type="entry name" value="HTH_ARAC_FAMILY_2"/>
    <property type="match status" value="1"/>
</dbReference>